<dbReference type="Pfam" id="PF02525">
    <property type="entry name" value="Flavodoxin_2"/>
    <property type="match status" value="1"/>
</dbReference>
<geneLocation type="plasmid" evidence="8">
    <name>unnamed</name>
</geneLocation>
<protein>
    <recommendedName>
        <fullName evidence="6">FMN dependent NADH:quinone oxidoreductase</fullName>
        <ecNumber evidence="6">1.6.5.-</ecNumber>
    </recommendedName>
    <alternativeName>
        <fullName evidence="6">Azo-dye reductase</fullName>
    </alternativeName>
    <alternativeName>
        <fullName evidence="6">FMN-dependent NADH-azo compound oxidoreductase</fullName>
    </alternativeName>
    <alternativeName>
        <fullName evidence="6">FMN-dependent NADH-azoreductase</fullName>
        <ecNumber evidence="6">1.7.1.17</ecNumber>
    </alternativeName>
</protein>
<dbReference type="Proteomes" id="UP001201844">
    <property type="component" value="Unassembled WGS sequence"/>
</dbReference>
<comment type="function">
    <text evidence="6">Quinone reductase that provides resistance to thiol-specific stress caused by electrophilic quinones.</text>
</comment>
<comment type="cofactor">
    <cofactor evidence="6">
        <name>FMN</name>
        <dbReference type="ChEBI" id="CHEBI:58210"/>
    </cofactor>
    <text evidence="6">Binds 1 FMN per subunit.</text>
</comment>
<gene>
    <name evidence="6" type="primary">azoR</name>
    <name evidence="8" type="ORF">MKI86_22040</name>
</gene>
<evidence type="ECO:0000259" key="7">
    <source>
        <dbReference type="Pfam" id="PF02525"/>
    </source>
</evidence>
<keyword evidence="9" id="KW-1185">Reference proteome</keyword>
<comment type="caution">
    <text evidence="8">The sequence shown here is derived from an EMBL/GenBank/DDBJ whole genome shotgun (WGS) entry which is preliminary data.</text>
</comment>
<feature type="domain" description="Flavodoxin-like fold" evidence="7">
    <location>
        <begin position="1"/>
        <end position="192"/>
    </location>
</feature>
<comment type="catalytic activity">
    <reaction evidence="5">
        <text>N,N-dimethyl-1,4-phenylenediamine + anthranilate + 2 NAD(+) = 2-(4-dimethylaminophenyl)diazenylbenzoate + 2 NADH + 2 H(+)</text>
        <dbReference type="Rhea" id="RHEA:55872"/>
        <dbReference type="ChEBI" id="CHEBI:15378"/>
        <dbReference type="ChEBI" id="CHEBI:15783"/>
        <dbReference type="ChEBI" id="CHEBI:16567"/>
        <dbReference type="ChEBI" id="CHEBI:57540"/>
        <dbReference type="ChEBI" id="CHEBI:57945"/>
        <dbReference type="ChEBI" id="CHEBI:71579"/>
        <dbReference type="EC" id="1.7.1.17"/>
    </reaction>
    <physiologicalReaction direction="right-to-left" evidence="5">
        <dbReference type="Rhea" id="RHEA:55874"/>
    </physiologicalReaction>
</comment>
<keyword evidence="3 6" id="KW-0560">Oxidoreductase</keyword>
<keyword evidence="4 6" id="KW-0520">NAD</keyword>
<dbReference type="HAMAP" id="MF_01216">
    <property type="entry name" value="Azoreductase_type1"/>
    <property type="match status" value="1"/>
</dbReference>
<evidence type="ECO:0000313" key="8">
    <source>
        <dbReference type="EMBL" id="MCJ8151825.1"/>
    </source>
</evidence>
<comment type="catalytic activity">
    <reaction evidence="6">
        <text>2 a quinone + NADH + H(+) = 2 a 1,4-benzosemiquinone + NAD(+)</text>
        <dbReference type="Rhea" id="RHEA:65952"/>
        <dbReference type="ChEBI" id="CHEBI:15378"/>
        <dbReference type="ChEBI" id="CHEBI:57540"/>
        <dbReference type="ChEBI" id="CHEBI:57945"/>
        <dbReference type="ChEBI" id="CHEBI:132124"/>
        <dbReference type="ChEBI" id="CHEBI:134225"/>
    </reaction>
</comment>
<organism evidence="8 9">
    <name type="scientific">Shinella sedimenti</name>
    <dbReference type="NCBI Taxonomy" id="2919913"/>
    <lineage>
        <taxon>Bacteria</taxon>
        <taxon>Pseudomonadati</taxon>
        <taxon>Pseudomonadota</taxon>
        <taxon>Alphaproteobacteria</taxon>
        <taxon>Hyphomicrobiales</taxon>
        <taxon>Rhizobiaceae</taxon>
        <taxon>Shinella</taxon>
    </lineage>
</organism>
<keyword evidence="2 6" id="KW-0288">FMN</keyword>
<evidence type="ECO:0000256" key="3">
    <source>
        <dbReference type="ARBA" id="ARBA00023002"/>
    </source>
</evidence>
<keyword evidence="8" id="KW-0614">Plasmid</keyword>
<dbReference type="Gene3D" id="3.40.50.360">
    <property type="match status" value="1"/>
</dbReference>
<accession>A0ABT0CT90</accession>
<dbReference type="InterPro" id="IPR023048">
    <property type="entry name" value="NADH:quinone_OxRdtase_FMN_depd"/>
</dbReference>
<comment type="function">
    <text evidence="6">Also exhibits azoreductase activity. Catalyzes the reductive cleavage of the azo bond in aromatic azo compounds to the corresponding amines.</text>
</comment>
<dbReference type="PANTHER" id="PTHR43741:SF4">
    <property type="entry name" value="FMN-DEPENDENT NADH:QUINONE OXIDOREDUCTASE"/>
    <property type="match status" value="1"/>
</dbReference>
<dbReference type="InterPro" id="IPR003680">
    <property type="entry name" value="Flavodoxin_fold"/>
</dbReference>
<dbReference type="EC" id="1.7.1.17" evidence="6"/>
<proteinExistence type="inferred from homology"/>
<dbReference type="PANTHER" id="PTHR43741">
    <property type="entry name" value="FMN-DEPENDENT NADH-AZOREDUCTASE 1"/>
    <property type="match status" value="1"/>
</dbReference>
<feature type="binding site" evidence="6">
    <location>
        <position position="9"/>
    </location>
    <ligand>
        <name>FMN</name>
        <dbReference type="ChEBI" id="CHEBI:58210"/>
    </ligand>
</feature>
<evidence type="ECO:0000313" key="9">
    <source>
        <dbReference type="Proteomes" id="UP001201844"/>
    </source>
</evidence>
<keyword evidence="1 6" id="KW-0285">Flavoprotein</keyword>
<evidence type="ECO:0000256" key="6">
    <source>
        <dbReference type="HAMAP-Rule" id="MF_01216"/>
    </source>
</evidence>
<evidence type="ECO:0000256" key="2">
    <source>
        <dbReference type="ARBA" id="ARBA00022643"/>
    </source>
</evidence>
<evidence type="ECO:0000256" key="4">
    <source>
        <dbReference type="ARBA" id="ARBA00023027"/>
    </source>
</evidence>
<dbReference type="InterPro" id="IPR029039">
    <property type="entry name" value="Flavoprotein-like_sf"/>
</dbReference>
<dbReference type="InterPro" id="IPR050104">
    <property type="entry name" value="FMN-dep_NADH:Q_OxRdtase_AzoR1"/>
</dbReference>
<evidence type="ECO:0000256" key="5">
    <source>
        <dbReference type="ARBA" id="ARBA00048542"/>
    </source>
</evidence>
<dbReference type="SUPFAM" id="SSF52218">
    <property type="entry name" value="Flavoproteins"/>
    <property type="match status" value="1"/>
</dbReference>
<dbReference type="EMBL" id="JAKVIN010000011">
    <property type="protein sequence ID" value="MCJ8151825.1"/>
    <property type="molecule type" value="Genomic_DNA"/>
</dbReference>
<evidence type="ECO:0000256" key="1">
    <source>
        <dbReference type="ARBA" id="ARBA00022630"/>
    </source>
</evidence>
<sequence length="203" mass="22456">MKLLHIDSSILGEQSVSRMLSKAAVDRLKELEPSMEIIYRDLVTSPLPHLVGNHLARVPDVIHDFTLGERALEEFINADVIVMGVPLYNLSVSSQLKAWIDRIVVPGRTFRYTSDGPKGLAHDKRVILAMARGGHYRQGNALVSYEHAEAYLRSIFAFIGVPRLDVVAADGLAVDDTQKELSIREALRTISALKPNAQSDRCG</sequence>
<feature type="binding site" evidence="6">
    <location>
        <begin position="15"/>
        <end position="17"/>
    </location>
    <ligand>
        <name>FMN</name>
        <dbReference type="ChEBI" id="CHEBI:58210"/>
    </ligand>
</feature>
<comment type="caution">
    <text evidence="6">Lacks conserved residue(s) required for the propagation of feature annotation.</text>
</comment>
<dbReference type="EC" id="1.6.5.-" evidence="6"/>
<reference evidence="8 9" key="1">
    <citation type="submission" date="2022-02" db="EMBL/GenBank/DDBJ databases">
        <title>Shinella B3.7 sp. nov., isolated from Sediment (Zhairuo Island).</title>
        <authorList>
            <person name="Chen G."/>
        </authorList>
    </citation>
    <scope>NUCLEOTIDE SEQUENCE [LARGE SCALE GENOMIC DNA]</scope>
    <source>
        <strain evidence="8 9">B3.7</strain>
        <plasmid evidence="8">unnamed</plasmid>
    </source>
</reference>
<dbReference type="RefSeq" id="WP_241605365.1">
    <property type="nucleotide sequence ID" value="NZ_JAKVIN010000011.1"/>
</dbReference>
<name>A0ABT0CT90_9HYPH</name>
<comment type="subunit">
    <text evidence="6">Homodimer.</text>
</comment>
<comment type="similarity">
    <text evidence="6">Belongs to the azoreductase type 1 family.</text>
</comment>